<feature type="region of interest" description="Disordered" evidence="1">
    <location>
        <begin position="378"/>
        <end position="601"/>
    </location>
</feature>
<dbReference type="InterPro" id="IPR000719">
    <property type="entry name" value="Prot_kinase_dom"/>
</dbReference>
<keyword evidence="4" id="KW-1185">Reference proteome</keyword>
<dbReference type="PANTHER" id="PTHR24345">
    <property type="entry name" value="SERINE/THREONINE-PROTEIN KINASE PLK"/>
    <property type="match status" value="1"/>
</dbReference>
<feature type="compositionally biased region" description="Polar residues" evidence="1">
    <location>
        <begin position="332"/>
        <end position="342"/>
    </location>
</feature>
<protein>
    <recommendedName>
        <fullName evidence="2">Protein kinase domain-containing protein</fullName>
    </recommendedName>
</protein>
<dbReference type="AlphaFoldDB" id="A0AA40I5E8"/>
<evidence type="ECO:0000313" key="3">
    <source>
        <dbReference type="EMBL" id="KAK1343299.1"/>
    </source>
</evidence>
<dbReference type="EMBL" id="JAULJE010000005">
    <property type="protein sequence ID" value="KAK1343299.1"/>
    <property type="molecule type" value="Genomic_DNA"/>
</dbReference>
<feature type="region of interest" description="Disordered" evidence="1">
    <location>
        <begin position="781"/>
        <end position="950"/>
    </location>
</feature>
<dbReference type="Proteomes" id="UP001177744">
    <property type="component" value="Unassembled WGS sequence"/>
</dbReference>
<name>A0AA40I5E8_CNENI</name>
<feature type="region of interest" description="Disordered" evidence="1">
    <location>
        <begin position="956"/>
        <end position="975"/>
    </location>
</feature>
<evidence type="ECO:0000256" key="1">
    <source>
        <dbReference type="SAM" id="MobiDB-lite"/>
    </source>
</evidence>
<dbReference type="GO" id="GO:0005634">
    <property type="term" value="C:nucleus"/>
    <property type="evidence" value="ECO:0007669"/>
    <property type="project" value="TreeGrafter"/>
</dbReference>
<feature type="region of interest" description="Disordered" evidence="1">
    <location>
        <begin position="621"/>
        <end position="765"/>
    </location>
</feature>
<feature type="compositionally biased region" description="Gly residues" evidence="1">
    <location>
        <begin position="966"/>
        <end position="975"/>
    </location>
</feature>
<feature type="compositionally biased region" description="Low complexity" evidence="1">
    <location>
        <begin position="540"/>
        <end position="549"/>
    </location>
</feature>
<feature type="non-terminal residue" evidence="3">
    <location>
        <position position="975"/>
    </location>
</feature>
<reference evidence="3" key="1">
    <citation type="submission" date="2023-06" db="EMBL/GenBank/DDBJ databases">
        <title>Reference genome for the Northern bat (Eptesicus nilssonii), a most northern bat species.</title>
        <authorList>
            <person name="Laine V.N."/>
            <person name="Pulliainen A.T."/>
            <person name="Lilley T.M."/>
        </authorList>
    </citation>
    <scope>NUCLEOTIDE SEQUENCE</scope>
    <source>
        <strain evidence="3">BLF_Eptnil</strain>
        <tissue evidence="3">Kidney</tissue>
    </source>
</reference>
<evidence type="ECO:0000259" key="2">
    <source>
        <dbReference type="PROSITE" id="PS50011"/>
    </source>
</evidence>
<dbReference type="GO" id="GO:0004672">
    <property type="term" value="F:protein kinase activity"/>
    <property type="evidence" value="ECO:0007669"/>
    <property type="project" value="InterPro"/>
</dbReference>
<feature type="compositionally biased region" description="Basic and acidic residues" evidence="1">
    <location>
        <begin position="378"/>
        <end position="392"/>
    </location>
</feature>
<feature type="domain" description="Protein kinase" evidence="2">
    <location>
        <begin position="1"/>
        <end position="122"/>
    </location>
</feature>
<dbReference type="Gene3D" id="1.10.510.10">
    <property type="entry name" value="Transferase(Phosphotransferase) domain 1"/>
    <property type="match status" value="1"/>
</dbReference>
<dbReference type="InterPro" id="IPR011009">
    <property type="entry name" value="Kinase-like_dom_sf"/>
</dbReference>
<organism evidence="3 4">
    <name type="scientific">Cnephaeus nilssonii</name>
    <name type="common">Northern bat</name>
    <name type="synonym">Eptesicus nilssonii</name>
    <dbReference type="NCBI Taxonomy" id="3371016"/>
    <lineage>
        <taxon>Eukaryota</taxon>
        <taxon>Metazoa</taxon>
        <taxon>Chordata</taxon>
        <taxon>Craniata</taxon>
        <taxon>Vertebrata</taxon>
        <taxon>Euteleostomi</taxon>
        <taxon>Mammalia</taxon>
        <taxon>Eutheria</taxon>
        <taxon>Laurasiatheria</taxon>
        <taxon>Chiroptera</taxon>
        <taxon>Yangochiroptera</taxon>
        <taxon>Vespertilionidae</taxon>
        <taxon>Cnephaeus</taxon>
    </lineage>
</organism>
<feature type="compositionally biased region" description="Basic residues" evidence="1">
    <location>
        <begin position="903"/>
        <end position="913"/>
    </location>
</feature>
<feature type="region of interest" description="Disordered" evidence="1">
    <location>
        <begin position="293"/>
        <end position="355"/>
    </location>
</feature>
<comment type="caution">
    <text evidence="3">The sequence shown here is derived from an EMBL/GenBank/DDBJ whole genome shotgun (WGS) entry which is preliminary data.</text>
</comment>
<accession>A0AA40I5E8</accession>
<feature type="compositionally biased region" description="Low complexity" evidence="1">
    <location>
        <begin position="484"/>
        <end position="500"/>
    </location>
</feature>
<feature type="compositionally biased region" description="Basic residues" evidence="1">
    <location>
        <begin position="728"/>
        <end position="740"/>
    </location>
</feature>
<dbReference type="Pfam" id="PF00069">
    <property type="entry name" value="Pkinase"/>
    <property type="match status" value="1"/>
</dbReference>
<gene>
    <name evidence="3" type="ORF">QTO34_016077</name>
</gene>
<proteinExistence type="predicted"/>
<dbReference type="PROSITE" id="PS50011">
    <property type="entry name" value="PROTEIN_KINASE_DOM"/>
    <property type="match status" value="1"/>
</dbReference>
<dbReference type="SUPFAM" id="SSF56112">
    <property type="entry name" value="Protein kinase-like (PK-like)"/>
    <property type="match status" value="1"/>
</dbReference>
<evidence type="ECO:0000313" key="4">
    <source>
        <dbReference type="Proteomes" id="UP001177744"/>
    </source>
</evidence>
<dbReference type="GO" id="GO:0005524">
    <property type="term" value="F:ATP binding"/>
    <property type="evidence" value="ECO:0007669"/>
    <property type="project" value="InterPro"/>
</dbReference>
<sequence length="975" mass="104693">MAWSRVCTSRREVSALPVDIWALGCMIIEMATGNPFLPSSSDLDLLHKIVLKVGNLTPHLQNFFSKSPIFAGVVLPQVQHPKNARKKYPKLNGLLADIVHACLQIDPAERISSADLLHHEYFTRDGFIEKFIPELRAKLLQEAKVNSFIKSKENSKENELMKDERKTVYTDTLLRTSLLGKEMEKEKKPKEIKTRVIKGKGGKVDTLEPKKTEYESGHCQSDAIENAHTVSQNIKSVINEPPNPANPSTNSIGMKDNPHAGGNMMMPPINLTSSNLMASNLNSNLSHSNARLTERAKKRHTSSQSIGHVMANNRQEDTGPTQSQMEKGIFSERTSQSDQMASGNKRKLNFSRPDRKEFHFPKLPFIIQSNEMKRMEVKQIKVPKRESKKIDSSKIPTLLNGDQNQEKQEGPTASPGPGARLTQIQGPTASPGPGARLTRTQGPTASPGPGAQAYPDPGARGLARTRGPGPPGPRGPRPRPDPGPRLTRTQGPAASPGPGAQAHPDPGARGLARTRGPGSPGPRGPRPRPDPGPRLTRTQGPAASPGPGAQAHPDPGAHGRITLNVNYSLESSGFLKSPQEMSPSAGGNRADQGKAPPPSPRCCCHCQPPWLLVLLGPHRRDVQKTSEGLGHQQTAGQVPRDQRPKRGTWPPVCGGFRKAWGTSGQPDRSPAIKGQSGGPGRLSAPAQGLSKASAAPEAFGRPGAPADSQPDRTPRSKAKAGDLAGSLLRRKAFRKPPQRRRLSEGLGRRRTASRTGPPRSKAKAGDLAACLLWCKAFRKPPQRRRLSEGLGHRRTASQTGPRDQRPKRGTWPPVCSGARPSKASASPEAFGRPGSPADSQPDRSPAIKGQSGGPGRLSALVQGLSKASAAPEAFGRPGAPADSQPDRTPRSKAKAGDLAGSLLRRKAFRKPPQRQRLSEGLGHRRTASQTGPRDQRPKRGTWPALCSGARPFESLRSAGGFRKAWGTGGQPAGAP</sequence>
<feature type="compositionally biased region" description="Low complexity" evidence="1">
    <location>
        <begin position="457"/>
        <end position="467"/>
    </location>
</feature>